<dbReference type="EMBL" id="GBXM01081504">
    <property type="protein sequence ID" value="JAH27073.1"/>
    <property type="molecule type" value="Transcribed_RNA"/>
</dbReference>
<proteinExistence type="predicted"/>
<evidence type="ECO:0000256" key="1">
    <source>
        <dbReference type="SAM" id="MobiDB-lite"/>
    </source>
</evidence>
<name>A0A0E9RFF2_ANGAN</name>
<reference evidence="2" key="1">
    <citation type="submission" date="2014-11" db="EMBL/GenBank/DDBJ databases">
        <authorList>
            <person name="Amaro Gonzalez C."/>
        </authorList>
    </citation>
    <scope>NUCLEOTIDE SEQUENCE</scope>
</reference>
<dbReference type="AlphaFoldDB" id="A0A0E9RFF2"/>
<reference evidence="2" key="2">
    <citation type="journal article" date="2015" name="Fish Shellfish Immunol.">
        <title>Early steps in the European eel (Anguilla anguilla)-Vibrio vulnificus interaction in the gills: Role of the RtxA13 toxin.</title>
        <authorList>
            <person name="Callol A."/>
            <person name="Pajuelo D."/>
            <person name="Ebbesson L."/>
            <person name="Teles M."/>
            <person name="MacKenzie S."/>
            <person name="Amaro C."/>
        </authorList>
    </citation>
    <scope>NUCLEOTIDE SEQUENCE</scope>
</reference>
<feature type="region of interest" description="Disordered" evidence="1">
    <location>
        <begin position="1"/>
        <end position="24"/>
    </location>
</feature>
<organism evidence="2">
    <name type="scientific">Anguilla anguilla</name>
    <name type="common">European freshwater eel</name>
    <name type="synonym">Muraena anguilla</name>
    <dbReference type="NCBI Taxonomy" id="7936"/>
    <lineage>
        <taxon>Eukaryota</taxon>
        <taxon>Metazoa</taxon>
        <taxon>Chordata</taxon>
        <taxon>Craniata</taxon>
        <taxon>Vertebrata</taxon>
        <taxon>Euteleostomi</taxon>
        <taxon>Actinopterygii</taxon>
        <taxon>Neopterygii</taxon>
        <taxon>Teleostei</taxon>
        <taxon>Anguilliformes</taxon>
        <taxon>Anguillidae</taxon>
        <taxon>Anguilla</taxon>
    </lineage>
</organism>
<protein>
    <submittedName>
        <fullName evidence="2">Uncharacterized protein</fullName>
    </submittedName>
</protein>
<accession>A0A0E9RFF2</accession>
<evidence type="ECO:0000313" key="2">
    <source>
        <dbReference type="EMBL" id="JAH27073.1"/>
    </source>
</evidence>
<sequence>MVRQHRQSNTEKNYSGLSTRHPKS</sequence>